<organism evidence="2 3">
    <name type="scientific">Thalassospira lohafexi</name>
    <dbReference type="NCBI Taxonomy" id="744227"/>
    <lineage>
        <taxon>Bacteria</taxon>
        <taxon>Pseudomonadati</taxon>
        <taxon>Pseudomonadota</taxon>
        <taxon>Alphaproteobacteria</taxon>
        <taxon>Rhodospirillales</taxon>
        <taxon>Thalassospiraceae</taxon>
        <taxon>Thalassospira</taxon>
    </lineage>
</organism>
<sequence length="114" mass="12984">METNSDESFTGNVRLIYILYLVGIVMPLVGLVGLIFAYVKKGDAPVWAKTHYRFLIRTFWIYMLFLVVGIFTSMIIIGWFVLLAGLIWFIIRMVKGISALQTGVPHPDPTGWMI</sequence>
<feature type="transmembrane region" description="Helical" evidence="1">
    <location>
        <begin position="59"/>
        <end position="91"/>
    </location>
</feature>
<proteinExistence type="predicted"/>
<name>A0A2N3LCE0_9PROT</name>
<keyword evidence="1" id="KW-1133">Transmembrane helix</keyword>
<keyword evidence="1" id="KW-0812">Transmembrane</keyword>
<reference evidence="2 3" key="1">
    <citation type="submission" date="2017-09" db="EMBL/GenBank/DDBJ databases">
        <title>Biodiversity and function of Thalassospira species in the particle-attached aromatic-hydrocarbon-degrading consortia from the surface seawater of the China South Sea.</title>
        <authorList>
            <person name="Dong C."/>
            <person name="Lai Q."/>
            <person name="Shao Z."/>
        </authorList>
    </citation>
    <scope>NUCLEOTIDE SEQUENCE [LARGE SCALE GENOMIC DNA]</scope>
    <source>
        <strain evidence="2 3">139Z-12</strain>
    </source>
</reference>
<keyword evidence="3" id="KW-1185">Reference proteome</keyword>
<dbReference type="Proteomes" id="UP000233332">
    <property type="component" value="Unassembled WGS sequence"/>
</dbReference>
<evidence type="ECO:0008006" key="4">
    <source>
        <dbReference type="Google" id="ProtNLM"/>
    </source>
</evidence>
<dbReference type="EMBL" id="NXGX01000001">
    <property type="protein sequence ID" value="PKR60515.1"/>
    <property type="molecule type" value="Genomic_DNA"/>
</dbReference>
<feature type="transmembrane region" description="Helical" evidence="1">
    <location>
        <begin position="15"/>
        <end position="39"/>
    </location>
</feature>
<comment type="caution">
    <text evidence="2">The sequence shown here is derived from an EMBL/GenBank/DDBJ whole genome shotgun (WGS) entry which is preliminary data.</text>
</comment>
<evidence type="ECO:0000256" key="1">
    <source>
        <dbReference type="SAM" id="Phobius"/>
    </source>
</evidence>
<protein>
    <recommendedName>
        <fullName evidence="4">DUF4870 domain-containing protein</fullName>
    </recommendedName>
</protein>
<evidence type="ECO:0000313" key="2">
    <source>
        <dbReference type="EMBL" id="PKR60515.1"/>
    </source>
</evidence>
<keyword evidence="1" id="KW-0472">Membrane</keyword>
<accession>A0A2N3LCE0</accession>
<gene>
    <name evidence="2" type="ORF">COO92_02740</name>
</gene>
<evidence type="ECO:0000313" key="3">
    <source>
        <dbReference type="Proteomes" id="UP000233332"/>
    </source>
</evidence>
<dbReference type="AlphaFoldDB" id="A0A2N3LCE0"/>